<name>A0A1G1WF17_9BACT</name>
<feature type="transmembrane region" description="Helical" evidence="1">
    <location>
        <begin position="7"/>
        <end position="27"/>
    </location>
</feature>
<comment type="caution">
    <text evidence="2">The sequence shown here is derived from an EMBL/GenBank/DDBJ whole genome shotgun (WGS) entry which is preliminary data.</text>
</comment>
<dbReference type="InterPro" id="IPR015947">
    <property type="entry name" value="PUA-like_sf"/>
</dbReference>
<dbReference type="Gene3D" id="2.30.130.30">
    <property type="entry name" value="Hypothetical protein"/>
    <property type="match status" value="1"/>
</dbReference>
<dbReference type="Proteomes" id="UP000176389">
    <property type="component" value="Unassembled WGS sequence"/>
</dbReference>
<reference evidence="2 3" key="1">
    <citation type="journal article" date="2016" name="Nat. Commun.">
        <title>Thousands of microbial genomes shed light on interconnected biogeochemical processes in an aquifer system.</title>
        <authorList>
            <person name="Anantharaman K."/>
            <person name="Brown C.T."/>
            <person name="Hug L.A."/>
            <person name="Sharon I."/>
            <person name="Castelle C.J."/>
            <person name="Probst A.J."/>
            <person name="Thomas B.C."/>
            <person name="Singh A."/>
            <person name="Wilkins M.J."/>
            <person name="Karaoz U."/>
            <person name="Brodie E.L."/>
            <person name="Williams K.H."/>
            <person name="Hubbard S.S."/>
            <person name="Banfield J.F."/>
        </authorList>
    </citation>
    <scope>NUCLEOTIDE SEQUENCE [LARGE SCALE GENOMIC DNA]</scope>
</reference>
<dbReference type="SUPFAM" id="SSF88697">
    <property type="entry name" value="PUA domain-like"/>
    <property type="match status" value="1"/>
</dbReference>
<evidence type="ECO:0000313" key="3">
    <source>
        <dbReference type="Proteomes" id="UP000176389"/>
    </source>
</evidence>
<proteinExistence type="predicted"/>
<keyword evidence="1" id="KW-0812">Transmembrane</keyword>
<accession>A0A1G1WF17</accession>
<keyword evidence="1" id="KW-1133">Transmembrane helix</keyword>
<keyword evidence="1" id="KW-0472">Membrane</keyword>
<feature type="transmembrane region" description="Helical" evidence="1">
    <location>
        <begin position="47"/>
        <end position="66"/>
    </location>
</feature>
<evidence type="ECO:0000256" key="1">
    <source>
        <dbReference type="SAM" id="Phobius"/>
    </source>
</evidence>
<organism evidence="2 3">
    <name type="scientific">Candidatus Woykebacteria bacterium RBG_16_43_9</name>
    <dbReference type="NCBI Taxonomy" id="1802596"/>
    <lineage>
        <taxon>Bacteria</taxon>
        <taxon>Candidatus Woykeibacteriota</taxon>
    </lineage>
</organism>
<gene>
    <name evidence="2" type="ORF">A2Z11_02465</name>
</gene>
<dbReference type="AlphaFoldDB" id="A0A1G1WF17"/>
<sequence length="318" mass="36513">MRLNLKTLILVTVVSLLALILIVAVLIQATVDPVSVDQDFAEVLLRLLFYSPPILIGLFISWGAVIRYNNKIRGVAANERVESYLTGAGKEKILQRELAVWEQYTLEQKYKQTGDRLYDLDRRAPVFRIQGQLVQLEPVGNKSIKMKEEWSVRGFKLNENNLPDIQYKTFREGEELVVEFSPFSKYVWDVFKLKNGRRVWLMNLSEDSFNLLYTEATKVIPRAAFSTHRIEEIEVGDYITFSCLNIAVRGISRSVDVEVKYVRHYSSMKDLLTSEGWQNAFPQAKSFEGALTALDWVKTYPDRIEKGGIYAIGVELTK</sequence>
<protein>
    <submittedName>
        <fullName evidence="2">Uncharacterized protein</fullName>
    </submittedName>
</protein>
<evidence type="ECO:0000313" key="2">
    <source>
        <dbReference type="EMBL" id="OGY26296.1"/>
    </source>
</evidence>
<dbReference type="STRING" id="1802596.A2Z11_02465"/>
<dbReference type="EMBL" id="MHCS01000026">
    <property type="protein sequence ID" value="OGY26296.1"/>
    <property type="molecule type" value="Genomic_DNA"/>
</dbReference>